<dbReference type="InterPro" id="IPR008928">
    <property type="entry name" value="6-hairpin_glycosidase_sf"/>
</dbReference>
<gene>
    <name evidence="1" type="ORF">HCB49_09025</name>
</gene>
<dbReference type="InterPro" id="IPR012341">
    <property type="entry name" value="6hp_glycosidase-like_sf"/>
</dbReference>
<evidence type="ECO:0000313" key="1">
    <source>
        <dbReference type="EMBL" id="MBC2250128.1"/>
    </source>
</evidence>
<protein>
    <submittedName>
        <fullName evidence="1">Glycoside transferase</fullName>
    </submittedName>
</protein>
<dbReference type="Proteomes" id="UP000559864">
    <property type="component" value="Unassembled WGS sequence"/>
</dbReference>
<sequence length="334" mass="38600">MKRMILILILLIALGTGLYFSLRTEPKETLSAPKETTPTSTAVQKYVKENYTAKNGLIIDYKNAQEPHYLAESIGLYMEYLVEVNDSKTFQEQVTSLQKNFITNDNFIKWEATDSTTTNAIVDDFRITDALYQASDKFEHDAYKKLADKLLTNTKKYSAVQGTPVDFYDFVHKKKADTLHLSYLNIEAMQHINYRDKAYLPIQTVNAEPFFTEVFQNGQFHYADANEVNMIDQMLIAIAYYDENGDIEPNFDNFLQTELASNGKIYARYQRETKKPSSENESTAVYAFLTQYFNKTNQAKNGKITKELLEKMDTSNPETTHFFDYINKEITLKK</sequence>
<dbReference type="GO" id="GO:0005975">
    <property type="term" value="P:carbohydrate metabolic process"/>
    <property type="evidence" value="ECO:0007669"/>
    <property type="project" value="InterPro"/>
</dbReference>
<dbReference type="AlphaFoldDB" id="A0A7X1DBX4"/>
<accession>A0A7X1DBX4</accession>
<dbReference type="Gene3D" id="1.50.10.10">
    <property type="match status" value="1"/>
</dbReference>
<dbReference type="RefSeq" id="WP_185604739.1">
    <property type="nucleotide sequence ID" value="NZ_JAARZC010000002.1"/>
</dbReference>
<dbReference type="GO" id="GO:0016740">
    <property type="term" value="F:transferase activity"/>
    <property type="evidence" value="ECO:0007669"/>
    <property type="project" value="UniProtKB-KW"/>
</dbReference>
<evidence type="ECO:0000313" key="2">
    <source>
        <dbReference type="Proteomes" id="UP000559864"/>
    </source>
</evidence>
<dbReference type="SUPFAM" id="SSF48208">
    <property type="entry name" value="Six-hairpin glycosidases"/>
    <property type="match status" value="1"/>
</dbReference>
<proteinExistence type="predicted"/>
<comment type="caution">
    <text evidence="1">The sequence shown here is derived from an EMBL/GenBank/DDBJ whole genome shotgun (WGS) entry which is preliminary data.</text>
</comment>
<name>A0A7X1DBX4_9LIST</name>
<dbReference type="EMBL" id="JAARZC010000002">
    <property type="protein sequence ID" value="MBC2250128.1"/>
    <property type="molecule type" value="Genomic_DNA"/>
</dbReference>
<reference evidence="1 2" key="1">
    <citation type="submission" date="2020-03" db="EMBL/GenBank/DDBJ databases">
        <title>Soil Listeria distribution.</title>
        <authorList>
            <person name="Liao J."/>
            <person name="Wiedmann M."/>
        </authorList>
    </citation>
    <scope>NUCLEOTIDE SEQUENCE [LARGE SCALE GENOMIC DNA]</scope>
    <source>
        <strain evidence="1 2">FSL L7-0123</strain>
    </source>
</reference>
<keyword evidence="1" id="KW-0808">Transferase</keyword>
<organism evidence="1 2">
    <name type="scientific">Listeria cossartiae subsp. cayugensis</name>
    <dbReference type="NCBI Taxonomy" id="2713505"/>
    <lineage>
        <taxon>Bacteria</taxon>
        <taxon>Bacillati</taxon>
        <taxon>Bacillota</taxon>
        <taxon>Bacilli</taxon>
        <taxon>Bacillales</taxon>
        <taxon>Listeriaceae</taxon>
        <taxon>Listeria</taxon>
        <taxon>Listeria cossartiae</taxon>
    </lineage>
</organism>